<evidence type="ECO:0000256" key="5">
    <source>
        <dbReference type="ARBA" id="ARBA00022679"/>
    </source>
</evidence>
<dbReference type="OrthoDB" id="937291at2759"/>
<evidence type="ECO:0000256" key="4">
    <source>
        <dbReference type="ARBA" id="ARBA00022676"/>
    </source>
</evidence>
<dbReference type="OMA" id="NAAAWMY"/>
<feature type="domain" description="Glycosyl transferase family 1" evidence="8">
    <location>
        <begin position="495"/>
        <end position="669"/>
    </location>
</feature>
<dbReference type="Gene3D" id="3.40.50.2000">
    <property type="entry name" value="Glycogen Phosphorylase B"/>
    <property type="match status" value="2"/>
</dbReference>
<evidence type="ECO:0000259" key="9">
    <source>
        <dbReference type="Pfam" id="PF21269"/>
    </source>
</evidence>
<dbReference type="SUPFAM" id="SSF53756">
    <property type="entry name" value="UDP-Glycosyltransferase/glycogen phosphorylase"/>
    <property type="match status" value="1"/>
</dbReference>
<protein>
    <submittedName>
        <fullName evidence="10">Glycosyltransferase family 4 protein</fullName>
    </submittedName>
</protein>
<comment type="similarity">
    <text evidence="1">Belongs to the glycosyltransferase group 1 family. Glycosyltransferase 4 subfamily.</text>
</comment>
<dbReference type="GO" id="GO:0006006">
    <property type="term" value="P:glucose metabolic process"/>
    <property type="evidence" value="ECO:0007669"/>
    <property type="project" value="UniProtKB-KW"/>
</dbReference>
<evidence type="ECO:0000256" key="1">
    <source>
        <dbReference type="ARBA" id="ARBA00009481"/>
    </source>
</evidence>
<organism evidence="10 11">
    <name type="scientific">Wolfiporia cocos (strain MD-104)</name>
    <name type="common">Brown rot fungus</name>
    <dbReference type="NCBI Taxonomy" id="742152"/>
    <lineage>
        <taxon>Eukaryota</taxon>
        <taxon>Fungi</taxon>
        <taxon>Dikarya</taxon>
        <taxon>Basidiomycota</taxon>
        <taxon>Agaricomycotina</taxon>
        <taxon>Agaricomycetes</taxon>
        <taxon>Polyporales</taxon>
        <taxon>Phaeolaceae</taxon>
        <taxon>Wolfiporia</taxon>
    </lineage>
</organism>
<dbReference type="InterPro" id="IPR052078">
    <property type="entry name" value="Trehalose_Metab_GTase"/>
</dbReference>
<gene>
    <name evidence="10" type="ORF">WOLCODRAFT_23400</name>
</gene>
<keyword evidence="5 10" id="KW-0808">Transferase</keyword>
<dbReference type="CDD" id="cd03792">
    <property type="entry name" value="GT4_trehalose_phosphorylase"/>
    <property type="match status" value="1"/>
</dbReference>
<dbReference type="PANTHER" id="PTHR47779:SF1">
    <property type="entry name" value="SYNTHASE (CCG-9), PUTATIVE (AFU_ORTHOLOGUE AFUA_3G12100)-RELATED"/>
    <property type="match status" value="1"/>
</dbReference>
<dbReference type="AlphaFoldDB" id="A0A2H3J8E5"/>
<proteinExistence type="inferred from homology"/>
<keyword evidence="4" id="KW-0328">Glycosyltransferase</keyword>
<keyword evidence="3" id="KW-0313">Glucose metabolism</keyword>
<evidence type="ECO:0000259" key="8">
    <source>
        <dbReference type="Pfam" id="PF00534"/>
    </source>
</evidence>
<evidence type="ECO:0000256" key="7">
    <source>
        <dbReference type="SAM" id="MobiDB-lite"/>
    </source>
</evidence>
<dbReference type="InterPro" id="IPR001296">
    <property type="entry name" value="Glyco_trans_1"/>
</dbReference>
<keyword evidence="6" id="KW-0119">Carbohydrate metabolism</keyword>
<dbReference type="EMBL" id="KB467942">
    <property type="protein sequence ID" value="PCH38476.1"/>
    <property type="molecule type" value="Genomic_DNA"/>
</dbReference>
<dbReference type="Proteomes" id="UP000218811">
    <property type="component" value="Unassembled WGS sequence"/>
</dbReference>
<dbReference type="PANTHER" id="PTHR47779">
    <property type="entry name" value="SYNTHASE (CCG-9), PUTATIVE (AFU_ORTHOLOGUE AFUA_3G12100)-RELATED"/>
    <property type="match status" value="1"/>
</dbReference>
<evidence type="ECO:0000313" key="10">
    <source>
        <dbReference type="EMBL" id="PCH38476.1"/>
    </source>
</evidence>
<dbReference type="STRING" id="742152.A0A2H3J8E5"/>
<evidence type="ECO:0000256" key="2">
    <source>
        <dbReference type="ARBA" id="ARBA00011738"/>
    </source>
</evidence>
<evidence type="ECO:0000256" key="3">
    <source>
        <dbReference type="ARBA" id="ARBA00022526"/>
    </source>
</evidence>
<feature type="region of interest" description="Disordered" evidence="7">
    <location>
        <begin position="713"/>
        <end position="733"/>
    </location>
</feature>
<accession>A0A2H3J8E5</accession>
<dbReference type="Pfam" id="PF00534">
    <property type="entry name" value="Glycos_transf_1"/>
    <property type="match status" value="1"/>
</dbReference>
<dbReference type="InterPro" id="IPR049438">
    <property type="entry name" value="TreT_GT1"/>
</dbReference>
<reference evidence="10 11" key="1">
    <citation type="journal article" date="2012" name="Science">
        <title>The Paleozoic origin of enzymatic lignin decomposition reconstructed from 31 fungal genomes.</title>
        <authorList>
            <person name="Floudas D."/>
            <person name="Binder M."/>
            <person name="Riley R."/>
            <person name="Barry K."/>
            <person name="Blanchette R.A."/>
            <person name="Henrissat B."/>
            <person name="Martinez A.T."/>
            <person name="Otillar R."/>
            <person name="Spatafora J.W."/>
            <person name="Yadav J.S."/>
            <person name="Aerts A."/>
            <person name="Benoit I."/>
            <person name="Boyd A."/>
            <person name="Carlson A."/>
            <person name="Copeland A."/>
            <person name="Coutinho P.M."/>
            <person name="de Vries R.P."/>
            <person name="Ferreira P."/>
            <person name="Findley K."/>
            <person name="Foster B."/>
            <person name="Gaskell J."/>
            <person name="Glotzer D."/>
            <person name="Gorecki P."/>
            <person name="Heitman J."/>
            <person name="Hesse C."/>
            <person name="Hori C."/>
            <person name="Igarashi K."/>
            <person name="Jurgens J.A."/>
            <person name="Kallen N."/>
            <person name="Kersten P."/>
            <person name="Kohler A."/>
            <person name="Kuees U."/>
            <person name="Kumar T.K.A."/>
            <person name="Kuo A."/>
            <person name="LaButti K."/>
            <person name="Larrondo L.F."/>
            <person name="Lindquist E."/>
            <person name="Ling A."/>
            <person name="Lombard V."/>
            <person name="Lucas S."/>
            <person name="Lundell T."/>
            <person name="Martin R."/>
            <person name="McLaughlin D.J."/>
            <person name="Morgenstern I."/>
            <person name="Morin E."/>
            <person name="Murat C."/>
            <person name="Nagy L.G."/>
            <person name="Nolan M."/>
            <person name="Ohm R.A."/>
            <person name="Patyshakuliyeva A."/>
            <person name="Rokas A."/>
            <person name="Ruiz-Duenas F.J."/>
            <person name="Sabat G."/>
            <person name="Salamov A."/>
            <person name="Samejima M."/>
            <person name="Schmutz J."/>
            <person name="Slot J.C."/>
            <person name="St John F."/>
            <person name="Stenlid J."/>
            <person name="Sun H."/>
            <person name="Sun S."/>
            <person name="Syed K."/>
            <person name="Tsang A."/>
            <person name="Wiebenga A."/>
            <person name="Young D."/>
            <person name="Pisabarro A."/>
            <person name="Eastwood D.C."/>
            <person name="Martin F."/>
            <person name="Cullen D."/>
            <person name="Grigoriev I.V."/>
            <person name="Hibbett D.S."/>
        </authorList>
    </citation>
    <scope>NUCLEOTIDE SEQUENCE [LARGE SCALE GENOMIC DNA]</scope>
    <source>
        <strain evidence="10 11">MD-104</strain>
    </source>
</reference>
<dbReference type="GO" id="GO:0016757">
    <property type="term" value="F:glycosyltransferase activity"/>
    <property type="evidence" value="ECO:0007669"/>
    <property type="project" value="UniProtKB-KW"/>
</dbReference>
<dbReference type="Pfam" id="PF21269">
    <property type="entry name" value="TreT_GT1"/>
    <property type="match status" value="1"/>
</dbReference>
<evidence type="ECO:0000256" key="6">
    <source>
        <dbReference type="ARBA" id="ARBA00023277"/>
    </source>
</evidence>
<comment type="subunit">
    <text evidence="2">Homodimer.</text>
</comment>
<feature type="domain" description="Trehalose synthase N-terminal" evidence="9">
    <location>
        <begin position="279"/>
        <end position="440"/>
    </location>
</feature>
<keyword evidence="11" id="KW-1185">Reference proteome</keyword>
<evidence type="ECO:0000313" key="11">
    <source>
        <dbReference type="Proteomes" id="UP000218811"/>
    </source>
</evidence>
<sequence length="733" mass="81419">MAPPHEFQSKISSDFARRRLSSVAAPNRPNVPGYTSLTPMWAGIAGAIINNNTQFEVAISIHDSVYNTDFASSVVPYDASNPEAQAGSIEKHVLDALRKFSTEHLCKFLGAGVTLSLLREAPNLCTRLWLEMDIVPIVFNIKPYHTDSITRPNIKHRISSTTGSYVPSGADTPTVYVDPTQLQDASKLTTGAQNKLPIPRTVDEQADSAARKCIMYFGPGNNPRLSIGPRNQVAVDSGGKIHLIDDLEEFRKTVHKGTWNAVIKLADELREKKIKIGFFSSTPQGGGVALMRHALIRFFNALDVDAAWYVPNPSPSVFRTTKNNHNILQGVADPKLRLTQEQKENFDQWILKNGLRWTAEGGPLAKGGVDIAFVDDPQMPGLIPLIKRVRPDMPIIYRSHIEIRSDLVNVKGSPQHEVWQYLWNNIQHADMFISHPVNKFVPSSVPSQKLALLGAATDWLDGLNKHLSPWDSQFYMGEFRQLCVKDKMNELAWPAREYVVQIARFDPSKGIPNVIDSYARFRRLAKGKVPDDEVPQLLICGHGAVDDPDASIIYDQIMSLVHGAYKEYASDIVVMRCPPSDQLLNALMDNARFALQLSTREGFEVKVSEALHTGKPVIACRTGGIPLQIEDGKSGYLCEPGDNDAVAKHMFDLTTDDELYETMSTYARTHVSDEVGTVGNAAAWMYLAVMYVSRGARLQPKGAWLNDLMREETGEPYEPGEPRLPRTGLNVRG</sequence>
<name>A0A2H3J8E5_WOLCO</name>